<dbReference type="EMBL" id="PQWM01000009">
    <property type="protein sequence ID" value="RDZ14704.1"/>
    <property type="molecule type" value="Genomic_DNA"/>
</dbReference>
<evidence type="ECO:0000256" key="1">
    <source>
        <dbReference type="SAM" id="MobiDB-lite"/>
    </source>
</evidence>
<proteinExistence type="predicted"/>
<keyword evidence="2" id="KW-1133">Transmembrane helix</keyword>
<accession>A0A3D8X2W6</accession>
<protein>
    <submittedName>
        <fullName evidence="3">Zinc ribbon domain-containing protein</fullName>
    </submittedName>
</protein>
<feature type="transmembrane region" description="Helical" evidence="2">
    <location>
        <begin position="230"/>
        <end position="250"/>
    </location>
</feature>
<feature type="transmembrane region" description="Helical" evidence="2">
    <location>
        <begin position="169"/>
        <end position="187"/>
    </location>
</feature>
<dbReference type="AlphaFoldDB" id="A0A3D8X2W6"/>
<evidence type="ECO:0000256" key="2">
    <source>
        <dbReference type="SAM" id="Phobius"/>
    </source>
</evidence>
<dbReference type="RefSeq" id="WP_116074417.1">
    <property type="nucleotide sequence ID" value="NZ_CP187630.1"/>
</dbReference>
<keyword evidence="2" id="KW-0812">Transmembrane</keyword>
<sequence length="303" mass="33495">MNCSNCGHFNDGGKFCVKCGHRLKEEAAASQTAAASEYQPQPQPQTAYAPQQPNQRVRQAKKVSKSFFSYFAEGIKNPTATAQAAGESQFVNALITVILYALSIPIMLYVGWKLLLIQFVRSMFKLPIISEEMAPSDLEEFNTGADLIKATDINSIIHFNFTDFVFKQGILIFIGLAVIIGATYVAAKFGKVDVSFKEFFSRFGTFLIIPTALLLIGLVLSFLHVEYFSYFMNFGLLSIFLVVPFTIASFKQSGTTGLDRVYSTLIVYVVITIVLTFIANGLGEEAKAIITRMGNSIELNDLF</sequence>
<dbReference type="Proteomes" id="UP000256519">
    <property type="component" value="Unassembled WGS sequence"/>
</dbReference>
<feature type="transmembrane region" description="Helical" evidence="2">
    <location>
        <begin position="199"/>
        <end position="223"/>
    </location>
</feature>
<evidence type="ECO:0000313" key="3">
    <source>
        <dbReference type="EMBL" id="RDZ14704.1"/>
    </source>
</evidence>
<reference evidence="3 4" key="1">
    <citation type="journal article" date="2018" name="Appl. Environ. Microbiol.">
        <title>Antimicrobial susceptibility testing and tentative epidemiological cut-off values of five Bacillus species relevant for use as animal feed additives or for plant protection.</title>
        <authorList>
            <person name="Agerso Y."/>
            <person name="Stuer-Lauridsen B."/>
            <person name="Bjerre K."/>
            <person name="Jensen M.G."/>
            <person name="Johansen E."/>
            <person name="Bennedsen M."/>
            <person name="Brockmann E."/>
            <person name="Nielsen B."/>
        </authorList>
    </citation>
    <scope>NUCLEOTIDE SEQUENCE [LARGE SCALE GENOMIC DNA]</scope>
    <source>
        <strain evidence="3 4">CHCC20162</strain>
    </source>
</reference>
<feature type="transmembrane region" description="Helical" evidence="2">
    <location>
        <begin position="93"/>
        <end position="116"/>
    </location>
</feature>
<feature type="transmembrane region" description="Helical" evidence="2">
    <location>
        <begin position="262"/>
        <end position="283"/>
    </location>
</feature>
<comment type="caution">
    <text evidence="3">The sequence shown here is derived from an EMBL/GenBank/DDBJ whole genome shotgun (WGS) entry which is preliminary data.</text>
</comment>
<evidence type="ECO:0000313" key="4">
    <source>
        <dbReference type="Proteomes" id="UP000256519"/>
    </source>
</evidence>
<gene>
    <name evidence="3" type="ORF">C3744_12485</name>
</gene>
<name>A0A3D8X2W6_PRIMG</name>
<feature type="region of interest" description="Disordered" evidence="1">
    <location>
        <begin position="30"/>
        <end position="54"/>
    </location>
</feature>
<keyword evidence="2" id="KW-0472">Membrane</keyword>
<organism evidence="3 4">
    <name type="scientific">Priestia megaterium</name>
    <name type="common">Bacillus megaterium</name>
    <dbReference type="NCBI Taxonomy" id="1404"/>
    <lineage>
        <taxon>Bacteria</taxon>
        <taxon>Bacillati</taxon>
        <taxon>Bacillota</taxon>
        <taxon>Bacilli</taxon>
        <taxon>Bacillales</taxon>
        <taxon>Bacillaceae</taxon>
        <taxon>Priestia</taxon>
    </lineage>
</organism>